<comment type="caution">
    <text evidence="3">The sequence shown here is derived from an EMBL/GenBank/DDBJ whole genome shotgun (WGS) entry which is preliminary data.</text>
</comment>
<evidence type="ECO:0000256" key="2">
    <source>
        <dbReference type="SAM" id="MobiDB-lite"/>
    </source>
</evidence>
<dbReference type="NCBIfam" id="NF003707">
    <property type="entry name" value="PRK05325.1-2"/>
    <property type="match status" value="1"/>
</dbReference>
<proteinExistence type="inferred from homology"/>
<dbReference type="EMBL" id="VUOA01000032">
    <property type="protein sequence ID" value="KAA2235857.1"/>
    <property type="molecule type" value="Genomic_DNA"/>
</dbReference>
<feature type="compositionally biased region" description="Basic and acidic residues" evidence="2">
    <location>
        <begin position="70"/>
        <end position="93"/>
    </location>
</feature>
<dbReference type="Proteomes" id="UP000323142">
    <property type="component" value="Unassembled WGS sequence"/>
</dbReference>
<comment type="similarity">
    <text evidence="1">Belongs to the UPF0229 family.</text>
</comment>
<dbReference type="OrthoDB" id="9788289at2"/>
<dbReference type="NCBIfam" id="NF003708">
    <property type="entry name" value="PRK05325.1-3"/>
    <property type="match status" value="1"/>
</dbReference>
<dbReference type="InterPro" id="IPR006698">
    <property type="entry name" value="UPF0229"/>
</dbReference>
<keyword evidence="4" id="KW-1185">Reference proteome</keyword>
<protein>
    <recommendedName>
        <fullName evidence="1">UPF0229 protein F0L46_17600</fullName>
    </recommendedName>
</protein>
<feature type="region of interest" description="Disordered" evidence="2">
    <location>
        <begin position="56"/>
        <end position="105"/>
    </location>
</feature>
<dbReference type="HAMAP" id="MF_01232">
    <property type="entry name" value="UPF0229"/>
    <property type="match status" value="1"/>
</dbReference>
<evidence type="ECO:0000313" key="3">
    <source>
        <dbReference type="EMBL" id="KAA2235857.1"/>
    </source>
</evidence>
<dbReference type="PANTHER" id="PTHR30510">
    <property type="entry name" value="UPF0229 PROTEIN YEAH"/>
    <property type="match status" value="1"/>
</dbReference>
<dbReference type="AlphaFoldDB" id="A0A5B2VCJ4"/>
<evidence type="ECO:0000313" key="4">
    <source>
        <dbReference type="Proteomes" id="UP000323142"/>
    </source>
</evidence>
<reference evidence="3 4" key="2">
    <citation type="submission" date="2019-09" db="EMBL/GenBank/DDBJ databases">
        <authorList>
            <person name="Jin C."/>
        </authorList>
    </citation>
    <scope>NUCLEOTIDE SEQUENCE [LARGE SCALE GENOMIC DNA]</scope>
    <source>
        <strain evidence="3 4">BN140002</strain>
    </source>
</reference>
<organism evidence="3 4">
    <name type="scientific">Salinarimonas soli</name>
    <dbReference type="NCBI Taxonomy" id="1638099"/>
    <lineage>
        <taxon>Bacteria</taxon>
        <taxon>Pseudomonadati</taxon>
        <taxon>Pseudomonadota</taxon>
        <taxon>Alphaproteobacteria</taxon>
        <taxon>Hyphomicrobiales</taxon>
        <taxon>Salinarimonadaceae</taxon>
        <taxon>Salinarimonas</taxon>
    </lineage>
</organism>
<gene>
    <name evidence="3" type="ORF">F0L46_17600</name>
</gene>
<dbReference type="PANTHER" id="PTHR30510:SF2">
    <property type="entry name" value="UPF0229 PROTEIN YEAH"/>
    <property type="match status" value="1"/>
</dbReference>
<reference evidence="3 4" key="1">
    <citation type="submission" date="2019-09" db="EMBL/GenBank/DDBJ databases">
        <title>Salinarimonas rosea gen. nov., sp. nov., a new member of the a-2 subgroup of the Proteobacteria.</title>
        <authorList>
            <person name="Liu J."/>
        </authorList>
    </citation>
    <scope>NUCLEOTIDE SEQUENCE [LARGE SCALE GENOMIC DNA]</scope>
    <source>
        <strain evidence="3 4">BN140002</strain>
    </source>
</reference>
<name>A0A5B2VCJ4_9HYPH</name>
<sequence length="432" mass="48287">MDIIDRRLNPGGKSLANRQRFLRRARAYVRRAVRDSAVERGIGDLEAGGEVSIPVDGIGEPSLRRGGGGGRRDHVLPGNREFIEGDTIERPDGEGGGGSGAGRDGGGDDAFRFVLTREEFLELFLDDLELPDLAKRRVTTLETQGLRRAGYSVTGSPANLAIGRTMRNSLARRLAQRRPSAEEVAAIEAEIATLTAAGGDPERLAELAAALDIAERRRRRVPYIDPLDLRYRRFETYPRPVAQAVMFCLMDVSGSMTEHMKDLAKRFFMLLHVFLTRRYRHVEIVFIRHTHEAREVDEETFFRSAETGGTLVSSAFVEMRRIVEERFSPADWNIYAAQASDGDNDYGDGATTSALLREAILPVCQHFAYLEVGAEPGSGGGFLERETTLWRTYQALKGEGAEMAMRRVRHRRDIFPVFRDLFQKRDAAEVDA</sequence>
<feature type="compositionally biased region" description="Gly residues" evidence="2">
    <location>
        <begin position="94"/>
        <end position="104"/>
    </location>
</feature>
<accession>A0A5B2VCJ4</accession>
<dbReference type="Pfam" id="PF04285">
    <property type="entry name" value="DUF444"/>
    <property type="match status" value="1"/>
</dbReference>
<evidence type="ECO:0000256" key="1">
    <source>
        <dbReference type="HAMAP-Rule" id="MF_01232"/>
    </source>
</evidence>
<dbReference type="RefSeq" id="WP_149819933.1">
    <property type="nucleotide sequence ID" value="NZ_VUOA01000032.1"/>
</dbReference>